<dbReference type="Proteomes" id="UP000192418">
    <property type="component" value="Unassembled WGS sequence"/>
</dbReference>
<dbReference type="EMBL" id="FWXY01000009">
    <property type="protein sequence ID" value="SMC76817.1"/>
    <property type="molecule type" value="Genomic_DNA"/>
</dbReference>
<sequence length="102" mass="11837">MSQSSPNIIFGLKDYPRPRQSGFFYHKPPTILGNFKIKTLAVLDLYITDEAYLFQVFSEGIDKLLTDKAIAAQKKFYLTNYATENMKDFVKDILHKVIQDRL</sequence>
<keyword evidence="2" id="KW-1185">Reference proteome</keyword>
<gene>
    <name evidence="1" type="ORF">SAMN02746065_109166</name>
</gene>
<evidence type="ECO:0000313" key="2">
    <source>
        <dbReference type="Proteomes" id="UP000192418"/>
    </source>
</evidence>
<protein>
    <submittedName>
        <fullName evidence="1">Uncharacterized protein</fullName>
    </submittedName>
</protein>
<dbReference type="OrthoDB" id="9962920at2"/>
<dbReference type="AlphaFoldDB" id="A0A1W2BV43"/>
<name>A0A1W2BV43_9BACT</name>
<evidence type="ECO:0000313" key="1">
    <source>
        <dbReference type="EMBL" id="SMC76817.1"/>
    </source>
</evidence>
<accession>A0A1W2BV43</accession>
<dbReference type="RefSeq" id="WP_084069088.1">
    <property type="nucleotide sequence ID" value="NZ_FWXY01000009.1"/>
</dbReference>
<dbReference type="STRING" id="1121400.SAMN02746065_109166"/>
<proteinExistence type="predicted"/>
<organism evidence="1 2">
    <name type="scientific">Desulfocicer vacuolatum DSM 3385</name>
    <dbReference type="NCBI Taxonomy" id="1121400"/>
    <lineage>
        <taxon>Bacteria</taxon>
        <taxon>Pseudomonadati</taxon>
        <taxon>Thermodesulfobacteriota</taxon>
        <taxon>Desulfobacteria</taxon>
        <taxon>Desulfobacterales</taxon>
        <taxon>Desulfobacteraceae</taxon>
        <taxon>Desulfocicer</taxon>
    </lineage>
</organism>
<reference evidence="1 2" key="1">
    <citation type="submission" date="2017-04" db="EMBL/GenBank/DDBJ databases">
        <authorList>
            <person name="Afonso C.L."/>
            <person name="Miller P.J."/>
            <person name="Scott M.A."/>
            <person name="Spackman E."/>
            <person name="Goraichik I."/>
            <person name="Dimitrov K.M."/>
            <person name="Suarez D.L."/>
            <person name="Swayne D.E."/>
        </authorList>
    </citation>
    <scope>NUCLEOTIDE SEQUENCE [LARGE SCALE GENOMIC DNA]</scope>
    <source>
        <strain evidence="1 2">DSM 3385</strain>
    </source>
</reference>